<reference evidence="7" key="1">
    <citation type="journal article" date="2021" name="Genome Biol. Evol.">
        <title>The assembled and annotated genome of the fairy-ring fungus Marasmius oreades.</title>
        <authorList>
            <person name="Hiltunen M."/>
            <person name="Ament-Velasquez S.L."/>
            <person name="Johannesson H."/>
        </authorList>
    </citation>
    <scope>NUCLEOTIDE SEQUENCE</scope>
    <source>
        <strain evidence="7">03SP1</strain>
    </source>
</reference>
<dbReference type="GO" id="GO:0000278">
    <property type="term" value="P:mitotic cell cycle"/>
    <property type="evidence" value="ECO:0007669"/>
    <property type="project" value="TreeGrafter"/>
</dbReference>
<evidence type="ECO:0000313" key="7">
    <source>
        <dbReference type="EMBL" id="KAG7091081.1"/>
    </source>
</evidence>
<comment type="subcellular location">
    <subcellularLocation>
        <location evidence="5">Cytoplasm</location>
        <location evidence="5">Cytoskeleton</location>
        <location evidence="5">Microtubule organizing center</location>
    </subcellularLocation>
</comment>
<dbReference type="PANTHER" id="PTHR19302:SF70">
    <property type="entry name" value="GAMMA-TUBULIN COMPLEX COMPONENT 6"/>
    <property type="match status" value="1"/>
</dbReference>
<dbReference type="GO" id="GO:0000930">
    <property type="term" value="C:gamma-tubulin complex"/>
    <property type="evidence" value="ECO:0007669"/>
    <property type="project" value="TreeGrafter"/>
</dbReference>
<dbReference type="Pfam" id="PF04130">
    <property type="entry name" value="GCP_C_terminal"/>
    <property type="match status" value="1"/>
</dbReference>
<keyword evidence="4 5" id="KW-0206">Cytoskeleton</keyword>
<proteinExistence type="inferred from homology"/>
<name>A0A9P7USE3_9AGAR</name>
<keyword evidence="8" id="KW-1185">Reference proteome</keyword>
<keyword evidence="3 5" id="KW-0493">Microtubule</keyword>
<dbReference type="InterPro" id="IPR040457">
    <property type="entry name" value="GCP_C"/>
</dbReference>
<dbReference type="GO" id="GO:0005874">
    <property type="term" value="C:microtubule"/>
    <property type="evidence" value="ECO:0007669"/>
    <property type="project" value="UniProtKB-KW"/>
</dbReference>
<evidence type="ECO:0000256" key="2">
    <source>
        <dbReference type="ARBA" id="ARBA00022490"/>
    </source>
</evidence>
<comment type="caution">
    <text evidence="7">The sequence shown here is derived from an EMBL/GenBank/DDBJ whole genome shotgun (WGS) entry which is preliminary data.</text>
</comment>
<evidence type="ECO:0000313" key="8">
    <source>
        <dbReference type="Proteomes" id="UP001049176"/>
    </source>
</evidence>
<keyword evidence="2 5" id="KW-0963">Cytoplasm</keyword>
<dbReference type="RefSeq" id="XP_043007551.1">
    <property type="nucleotide sequence ID" value="XM_043155089.1"/>
</dbReference>
<dbReference type="PANTHER" id="PTHR19302">
    <property type="entry name" value="GAMMA TUBULIN COMPLEX PROTEIN"/>
    <property type="match status" value="1"/>
</dbReference>
<comment type="similarity">
    <text evidence="1 5">Belongs to the TUBGCP family.</text>
</comment>
<dbReference type="GO" id="GO:0051225">
    <property type="term" value="P:spindle assembly"/>
    <property type="evidence" value="ECO:0007669"/>
    <property type="project" value="TreeGrafter"/>
</dbReference>
<dbReference type="GeneID" id="66079214"/>
<accession>A0A9P7USE3</accession>
<feature type="domain" description="Gamma tubulin complex component C-terminal" evidence="6">
    <location>
        <begin position="555"/>
        <end position="913"/>
    </location>
</feature>
<dbReference type="Proteomes" id="UP001049176">
    <property type="component" value="Chromosome 6"/>
</dbReference>
<dbReference type="GO" id="GO:0043015">
    <property type="term" value="F:gamma-tubulin binding"/>
    <property type="evidence" value="ECO:0007669"/>
    <property type="project" value="InterPro"/>
</dbReference>
<evidence type="ECO:0000256" key="5">
    <source>
        <dbReference type="RuleBase" id="RU363050"/>
    </source>
</evidence>
<evidence type="ECO:0000256" key="3">
    <source>
        <dbReference type="ARBA" id="ARBA00022701"/>
    </source>
</evidence>
<dbReference type="GO" id="GO:0000922">
    <property type="term" value="C:spindle pole"/>
    <property type="evidence" value="ECO:0007669"/>
    <property type="project" value="InterPro"/>
</dbReference>
<dbReference type="GO" id="GO:0031122">
    <property type="term" value="P:cytoplasmic microtubule organization"/>
    <property type="evidence" value="ECO:0007669"/>
    <property type="project" value="TreeGrafter"/>
</dbReference>
<evidence type="ECO:0000259" key="6">
    <source>
        <dbReference type="Pfam" id="PF04130"/>
    </source>
</evidence>
<dbReference type="KEGG" id="more:E1B28_010138"/>
<evidence type="ECO:0000256" key="4">
    <source>
        <dbReference type="ARBA" id="ARBA00023212"/>
    </source>
</evidence>
<organism evidence="7 8">
    <name type="scientific">Marasmius oreades</name>
    <name type="common">fairy-ring Marasmius</name>
    <dbReference type="NCBI Taxonomy" id="181124"/>
    <lineage>
        <taxon>Eukaryota</taxon>
        <taxon>Fungi</taxon>
        <taxon>Dikarya</taxon>
        <taxon>Basidiomycota</taxon>
        <taxon>Agaricomycotina</taxon>
        <taxon>Agaricomycetes</taxon>
        <taxon>Agaricomycetidae</taxon>
        <taxon>Agaricales</taxon>
        <taxon>Marasmiineae</taxon>
        <taxon>Marasmiaceae</taxon>
        <taxon>Marasmius</taxon>
    </lineage>
</organism>
<dbReference type="InterPro" id="IPR042241">
    <property type="entry name" value="GCP_C_sf"/>
</dbReference>
<dbReference type="OrthoDB" id="775571at2759"/>
<dbReference type="InterPro" id="IPR007259">
    <property type="entry name" value="GCP"/>
</dbReference>
<sequence length="917" mass="103636">MSLFPEVAAIEEVFDEHHLSCLQPILLSYSVPRLLDKPQDPIIDTLKRSFKDHNPTIIEPYGRETTSQTNTLELIIRNYSKASNVPEIHTNDVWEAAVKQRINEQSQVRSWDSLRTPYPIPSSTTGFLSEQDSIMFAAARHHLQPQLQETDTDVQYVFQDDLLWSLRRTALGASTSLHEWDSVTESFINRSNRKDNKSVFIVFGKDQIISDSITSVFLTIGAALRRLERFVSEIRARTAGSLPTHHAFAHALTTCLSFIRQLLDDCSPREFEATMESDLCATLAQYRPIQEILLALLAFCNRDLDVHPSNYKALSTPAHIFLSLLFESLDHHLENKSPRAVSAIFAFVLTEASKHYTDAISRMVGFNDYRESGSEIGLLEMSNDFPAFFSSELANALPTARRSLKLLQAAYPEQAILNEKRRTPICWFWTEVEINEAFFNDLPPRTLDGPPLQEVREEQLSRVPAHYRPELLQFRTFDLEPGSGIGPSCFNRNHETAAEARLRNFIAGFPETLPAVAPTLTHLSALVLKPLLLHCSTLSSTLLSIFLSLPSPLNLQAHLQLMKSYMLLTTPCFKARQLFSLGSHRRTSRRSGTIEDKVWAVGLAPALLERDIWPPIGADLSFFLRTVIFDSFDAGDGGKDVRRKAVEEVESRLGFAIRGSEGNEDWSDPLVIEALDFLYMDYKPPPPLDIVITTDIIFKYQRLFALLLRVLRVESAIAAVFRMTRSSVNPPFQTLAGSRQLLLHFRFISQQFVSSLSAYIYDTAIGGNFDPFLSKLRVEEQAPFPDVFSLTEAHSDMMDDILTACLARTSQRVAGTLLRDCLNIILKFAISVGELHRGRLKEYEASSVIEDLFHRMRKKTEALVKVLKTMLEKTMGPSTLADTSWTGSHVHGPVGGTEALLHFLTRLDFRDWWSKSE</sequence>
<dbReference type="Gene3D" id="1.20.120.1900">
    <property type="entry name" value="Gamma-tubulin complex, C-terminal domain"/>
    <property type="match status" value="1"/>
</dbReference>
<dbReference type="GO" id="GO:0007020">
    <property type="term" value="P:microtubule nucleation"/>
    <property type="evidence" value="ECO:0007669"/>
    <property type="project" value="InterPro"/>
</dbReference>
<dbReference type="GO" id="GO:0051321">
    <property type="term" value="P:meiotic cell cycle"/>
    <property type="evidence" value="ECO:0007669"/>
    <property type="project" value="TreeGrafter"/>
</dbReference>
<evidence type="ECO:0000256" key="1">
    <source>
        <dbReference type="ARBA" id="ARBA00010337"/>
    </source>
</evidence>
<dbReference type="AlphaFoldDB" id="A0A9P7USE3"/>
<protein>
    <recommendedName>
        <fullName evidence="5">Spindle pole body component</fullName>
    </recommendedName>
</protein>
<dbReference type="GO" id="GO:0051011">
    <property type="term" value="F:microtubule minus-end binding"/>
    <property type="evidence" value="ECO:0007669"/>
    <property type="project" value="TreeGrafter"/>
</dbReference>
<dbReference type="GO" id="GO:0005816">
    <property type="term" value="C:spindle pole body"/>
    <property type="evidence" value="ECO:0007669"/>
    <property type="project" value="UniProtKB-ARBA"/>
</dbReference>
<gene>
    <name evidence="7" type="ORF">E1B28_010138</name>
</gene>
<dbReference type="EMBL" id="CM032186">
    <property type="protein sequence ID" value="KAG7091081.1"/>
    <property type="molecule type" value="Genomic_DNA"/>
</dbReference>